<keyword evidence="1" id="KW-0519">Myristate</keyword>
<organism evidence="5 6">
    <name type="scientific">Lipomyces starkeyi NRRL Y-11557</name>
    <dbReference type="NCBI Taxonomy" id="675824"/>
    <lineage>
        <taxon>Eukaryota</taxon>
        <taxon>Fungi</taxon>
        <taxon>Dikarya</taxon>
        <taxon>Ascomycota</taxon>
        <taxon>Saccharomycotina</taxon>
        <taxon>Lipomycetes</taxon>
        <taxon>Lipomycetales</taxon>
        <taxon>Lipomycetaceae</taxon>
        <taxon>Lipomyces</taxon>
    </lineage>
</organism>
<dbReference type="Proteomes" id="UP000094385">
    <property type="component" value="Unassembled WGS sequence"/>
</dbReference>
<feature type="compositionally biased region" description="Gly residues" evidence="4">
    <location>
        <begin position="20"/>
        <end position="30"/>
    </location>
</feature>
<proteinExistence type="predicted"/>
<dbReference type="AlphaFoldDB" id="A0A1E3Q3C9"/>
<dbReference type="Pfam" id="PF15811">
    <property type="entry name" value="SVIP"/>
    <property type="match status" value="1"/>
</dbReference>
<keyword evidence="3" id="KW-0449">Lipoprotein</keyword>
<sequence>MGSCFSSPSEPPSRRPTGTSGNGQRLGSGGRPTPSSKQATSTSGGVVRKQGIPPRSGATASSRMTGTGRTGKTLGGEDNGTSPPPEDPRVAAALAAERRNASKSTGKLAAKLEDERRKGKSKLLQEEAIAQQNAKAQPLVYD</sequence>
<dbReference type="OrthoDB" id="10452795at2759"/>
<keyword evidence="6" id="KW-1185">Reference proteome</keyword>
<keyword evidence="2" id="KW-0564">Palmitate</keyword>
<reference evidence="5 6" key="1">
    <citation type="journal article" date="2016" name="Proc. Natl. Acad. Sci. U.S.A.">
        <title>Comparative genomics of biotechnologically important yeasts.</title>
        <authorList>
            <person name="Riley R."/>
            <person name="Haridas S."/>
            <person name="Wolfe K.H."/>
            <person name="Lopes M.R."/>
            <person name="Hittinger C.T."/>
            <person name="Goeker M."/>
            <person name="Salamov A.A."/>
            <person name="Wisecaver J.H."/>
            <person name="Long T.M."/>
            <person name="Calvey C.H."/>
            <person name="Aerts A.L."/>
            <person name="Barry K.W."/>
            <person name="Choi C."/>
            <person name="Clum A."/>
            <person name="Coughlan A.Y."/>
            <person name="Deshpande S."/>
            <person name="Douglass A.P."/>
            <person name="Hanson S.J."/>
            <person name="Klenk H.-P."/>
            <person name="LaButti K.M."/>
            <person name="Lapidus A."/>
            <person name="Lindquist E.A."/>
            <person name="Lipzen A.M."/>
            <person name="Meier-Kolthoff J.P."/>
            <person name="Ohm R.A."/>
            <person name="Otillar R.P."/>
            <person name="Pangilinan J.L."/>
            <person name="Peng Y."/>
            <person name="Rokas A."/>
            <person name="Rosa C.A."/>
            <person name="Scheuner C."/>
            <person name="Sibirny A.A."/>
            <person name="Slot J.C."/>
            <person name="Stielow J.B."/>
            <person name="Sun H."/>
            <person name="Kurtzman C.P."/>
            <person name="Blackwell M."/>
            <person name="Grigoriev I.V."/>
            <person name="Jeffries T.W."/>
        </authorList>
    </citation>
    <scope>NUCLEOTIDE SEQUENCE [LARGE SCALE GENOMIC DNA]</scope>
    <source>
        <strain evidence="5 6">NRRL Y-11557</strain>
    </source>
</reference>
<name>A0A1E3Q3C9_LIPST</name>
<evidence type="ECO:0000256" key="3">
    <source>
        <dbReference type="ARBA" id="ARBA00023288"/>
    </source>
</evidence>
<accession>A0A1E3Q3C9</accession>
<dbReference type="InterPro" id="IPR031632">
    <property type="entry name" value="SVIP"/>
</dbReference>
<protein>
    <submittedName>
        <fullName evidence="5">Uncharacterized protein</fullName>
    </submittedName>
</protein>
<feature type="compositionally biased region" description="Polar residues" evidence="4">
    <location>
        <begin position="33"/>
        <end position="44"/>
    </location>
</feature>
<feature type="region of interest" description="Disordered" evidence="4">
    <location>
        <begin position="1"/>
        <end position="119"/>
    </location>
</feature>
<evidence type="ECO:0000256" key="1">
    <source>
        <dbReference type="ARBA" id="ARBA00022707"/>
    </source>
</evidence>
<evidence type="ECO:0000256" key="2">
    <source>
        <dbReference type="ARBA" id="ARBA00023139"/>
    </source>
</evidence>
<evidence type="ECO:0000313" key="5">
    <source>
        <dbReference type="EMBL" id="ODQ71672.1"/>
    </source>
</evidence>
<evidence type="ECO:0000256" key="4">
    <source>
        <dbReference type="SAM" id="MobiDB-lite"/>
    </source>
</evidence>
<evidence type="ECO:0000313" key="6">
    <source>
        <dbReference type="Proteomes" id="UP000094385"/>
    </source>
</evidence>
<dbReference type="EMBL" id="KV454297">
    <property type="protein sequence ID" value="ODQ71672.1"/>
    <property type="molecule type" value="Genomic_DNA"/>
</dbReference>
<gene>
    <name evidence="5" type="ORF">LIPSTDRAFT_28947</name>
</gene>